<dbReference type="PANTHER" id="PTHR35789">
    <property type="entry name" value="SPORE GERMINATION PROTEIN B3"/>
    <property type="match status" value="1"/>
</dbReference>
<dbReference type="NCBIfam" id="TIGR02887">
    <property type="entry name" value="spore_ger_x_C"/>
    <property type="match status" value="1"/>
</dbReference>
<evidence type="ECO:0000256" key="6">
    <source>
        <dbReference type="ARBA" id="ARBA00023139"/>
    </source>
</evidence>
<keyword evidence="5" id="KW-0472">Membrane</keyword>
<accession>A0A1M6VSK1</accession>
<dbReference type="InterPro" id="IPR008844">
    <property type="entry name" value="Spore_GerAC-like"/>
</dbReference>
<proteinExistence type="inferred from homology"/>
<keyword evidence="6" id="KW-0564">Palmitate</keyword>
<name>A0A1M6VSK1_9FIRM</name>
<dbReference type="PROSITE" id="PS51257">
    <property type="entry name" value="PROKAR_LIPOPROTEIN"/>
    <property type="match status" value="1"/>
</dbReference>
<dbReference type="OrthoDB" id="9816067at2"/>
<evidence type="ECO:0000256" key="1">
    <source>
        <dbReference type="ARBA" id="ARBA00004635"/>
    </source>
</evidence>
<feature type="domain" description="Spore germination GerAC-like C-terminal" evidence="8">
    <location>
        <begin position="208"/>
        <end position="373"/>
    </location>
</feature>
<keyword evidence="7" id="KW-0449">Lipoprotein</keyword>
<keyword evidence="4" id="KW-0732">Signal</keyword>
<evidence type="ECO:0000256" key="7">
    <source>
        <dbReference type="ARBA" id="ARBA00023288"/>
    </source>
</evidence>
<dbReference type="Proteomes" id="UP000183997">
    <property type="component" value="Unassembled WGS sequence"/>
</dbReference>
<dbReference type="Pfam" id="PF05504">
    <property type="entry name" value="Spore_GerAC"/>
    <property type="match status" value="1"/>
</dbReference>
<evidence type="ECO:0000256" key="4">
    <source>
        <dbReference type="ARBA" id="ARBA00022729"/>
    </source>
</evidence>
<dbReference type="EMBL" id="FRAR01000026">
    <property type="protein sequence ID" value="SHK84492.1"/>
    <property type="molecule type" value="Genomic_DNA"/>
</dbReference>
<evidence type="ECO:0000256" key="5">
    <source>
        <dbReference type="ARBA" id="ARBA00023136"/>
    </source>
</evidence>
<evidence type="ECO:0000259" key="9">
    <source>
        <dbReference type="Pfam" id="PF25198"/>
    </source>
</evidence>
<gene>
    <name evidence="10" type="ORF">SAMN02745123_03332</name>
</gene>
<dbReference type="PANTHER" id="PTHR35789:SF1">
    <property type="entry name" value="SPORE GERMINATION PROTEIN B3"/>
    <property type="match status" value="1"/>
</dbReference>
<comment type="similarity">
    <text evidence="2">Belongs to the GerABKC lipoprotein family.</text>
</comment>
<dbReference type="InterPro" id="IPR057336">
    <property type="entry name" value="GerAC_N"/>
</dbReference>
<evidence type="ECO:0000259" key="8">
    <source>
        <dbReference type="Pfam" id="PF05504"/>
    </source>
</evidence>
<organism evidence="10 11">
    <name type="scientific">Desulforamulus aeronauticus DSM 10349</name>
    <dbReference type="NCBI Taxonomy" id="1121421"/>
    <lineage>
        <taxon>Bacteria</taxon>
        <taxon>Bacillati</taxon>
        <taxon>Bacillota</taxon>
        <taxon>Clostridia</taxon>
        <taxon>Eubacteriales</taxon>
        <taxon>Peptococcaceae</taxon>
        <taxon>Desulforamulus</taxon>
    </lineage>
</organism>
<evidence type="ECO:0000256" key="3">
    <source>
        <dbReference type="ARBA" id="ARBA00022544"/>
    </source>
</evidence>
<dbReference type="AlphaFoldDB" id="A0A1M6VSK1"/>
<dbReference type="InterPro" id="IPR046953">
    <property type="entry name" value="Spore_GerAC-like_C"/>
</dbReference>
<protein>
    <submittedName>
        <fullName evidence="10">Spore germination B3/ GerAC like, C-terminal</fullName>
    </submittedName>
</protein>
<keyword evidence="3" id="KW-0309">Germination</keyword>
<evidence type="ECO:0000256" key="2">
    <source>
        <dbReference type="ARBA" id="ARBA00007886"/>
    </source>
</evidence>
<reference evidence="11" key="1">
    <citation type="submission" date="2016-11" db="EMBL/GenBank/DDBJ databases">
        <authorList>
            <person name="Varghese N."/>
            <person name="Submissions S."/>
        </authorList>
    </citation>
    <scope>NUCLEOTIDE SEQUENCE [LARGE SCALE GENOMIC DNA]</scope>
    <source>
        <strain evidence="11">DSM 10349</strain>
    </source>
</reference>
<evidence type="ECO:0000313" key="11">
    <source>
        <dbReference type="Proteomes" id="UP000183997"/>
    </source>
</evidence>
<dbReference type="Pfam" id="PF25198">
    <property type="entry name" value="Spore_GerAC_N"/>
    <property type="match status" value="1"/>
</dbReference>
<dbReference type="Gene3D" id="3.30.300.210">
    <property type="entry name" value="Nutrient germinant receptor protein C, domain 3"/>
    <property type="match status" value="1"/>
</dbReference>
<dbReference type="GO" id="GO:0009847">
    <property type="term" value="P:spore germination"/>
    <property type="evidence" value="ECO:0007669"/>
    <property type="project" value="InterPro"/>
</dbReference>
<dbReference type="RefSeq" id="WP_072916622.1">
    <property type="nucleotide sequence ID" value="NZ_FRAR01000026.1"/>
</dbReference>
<dbReference type="GO" id="GO:0016020">
    <property type="term" value="C:membrane"/>
    <property type="evidence" value="ECO:0007669"/>
    <property type="project" value="UniProtKB-SubCell"/>
</dbReference>
<comment type="subcellular location">
    <subcellularLocation>
        <location evidence="1">Membrane</location>
        <topology evidence="1">Lipid-anchor</topology>
    </subcellularLocation>
</comment>
<sequence>MKKGIVLICLMLCCVFLGGCWNYQGLDTIDIVTGIAIDKNPETGMYLLTYEMVDTAVSGKDVPTEVKYVESQGPTLFGAIRNAKRKLINKLYGGNMQAIIISRQIAQEEGVLAILEMFLRDGEPRETLSVAISQEETAKSVLMTKGLDSKIISFEIHGVINEDNQTTSSTKNIALYQAYNAIKEAGDSLVLPILHLQQNNNDVTTESNGVALFRGDKLIGFLSPEQTLYYLFLVDEIKSAAVSLPYRSENSEISMEIKSNRSKTSVRYENGQLVVSVQIKTEMNLTELKGELDLSQEQERTWLEAHAAQFIEESTRAFFGSVQTEYKTDIFGLGRLLYGDHPDVWRQLEDSWDEIFSQAQFEVQVTVDIVNTGVLKNF</sequence>
<keyword evidence="11" id="KW-1185">Reference proteome</keyword>
<dbReference type="STRING" id="1121421.SAMN02745123_03332"/>
<dbReference type="InterPro" id="IPR038501">
    <property type="entry name" value="Spore_GerAC_C_sf"/>
</dbReference>
<feature type="domain" description="Spore germination protein N-terminal" evidence="9">
    <location>
        <begin position="23"/>
        <end position="195"/>
    </location>
</feature>
<evidence type="ECO:0000313" key="10">
    <source>
        <dbReference type="EMBL" id="SHK84492.1"/>
    </source>
</evidence>